<dbReference type="RefSeq" id="WP_147204151.1">
    <property type="nucleotide sequence ID" value="NZ_BJYT01000008.1"/>
</dbReference>
<dbReference type="OrthoDB" id="9775118at2"/>
<gene>
    <name evidence="1" type="ORF">SAE01_25350</name>
</gene>
<reference evidence="1 2" key="1">
    <citation type="submission" date="2019-07" db="EMBL/GenBank/DDBJ databases">
        <title>Whole genome shotgun sequence of Segetibacter aerophilus NBRC 106135.</title>
        <authorList>
            <person name="Hosoyama A."/>
            <person name="Uohara A."/>
            <person name="Ohji S."/>
            <person name="Ichikawa N."/>
        </authorList>
    </citation>
    <scope>NUCLEOTIDE SEQUENCE [LARGE SCALE GENOMIC DNA]</scope>
    <source>
        <strain evidence="1 2">NBRC 106135</strain>
    </source>
</reference>
<proteinExistence type="predicted"/>
<dbReference type="Proteomes" id="UP000321513">
    <property type="component" value="Unassembled WGS sequence"/>
</dbReference>
<dbReference type="AlphaFoldDB" id="A0A512BDK5"/>
<evidence type="ECO:0000313" key="2">
    <source>
        <dbReference type="Proteomes" id="UP000321513"/>
    </source>
</evidence>
<organism evidence="1 2">
    <name type="scientific">Segetibacter aerophilus</name>
    <dbReference type="NCBI Taxonomy" id="670293"/>
    <lineage>
        <taxon>Bacteria</taxon>
        <taxon>Pseudomonadati</taxon>
        <taxon>Bacteroidota</taxon>
        <taxon>Chitinophagia</taxon>
        <taxon>Chitinophagales</taxon>
        <taxon>Chitinophagaceae</taxon>
        <taxon>Segetibacter</taxon>
    </lineage>
</organism>
<accession>A0A512BDK5</accession>
<dbReference type="SUPFAM" id="SSF56300">
    <property type="entry name" value="Metallo-dependent phosphatases"/>
    <property type="match status" value="1"/>
</dbReference>
<dbReference type="Gene3D" id="3.60.21.10">
    <property type="match status" value="1"/>
</dbReference>
<evidence type="ECO:0008006" key="3">
    <source>
        <dbReference type="Google" id="ProtNLM"/>
    </source>
</evidence>
<dbReference type="EMBL" id="BJYT01000008">
    <property type="protein sequence ID" value="GEO10039.1"/>
    <property type="molecule type" value="Genomic_DNA"/>
</dbReference>
<evidence type="ECO:0000313" key="1">
    <source>
        <dbReference type="EMBL" id="GEO10039.1"/>
    </source>
</evidence>
<sequence length="283" mass="31519">MHNRRKFLLQSTLAAGSFVFSNPSKARSLSFSDSSSVVAEKLSILNLHNLQNLSHKVSNLHPRLQQFFKNKNYTTLLLSTGNIVQTSNASKETHIEKLRLLKNAGCEAVVPQSQDLKNGLSYYEELTNECELTSLSKNFENNNLLPYHIVYKGNIKVGIIGNDVTQNGSIESDVNEMAARLNKTSLFLKNEACHLVVSMNPYNNGNGCSKKEEKALAALTKNIDVIVSSNGTLKQPTTFIVKNTERHDVVLNYQGTESSYLKNINISFNSRMEKTAFSLSKVL</sequence>
<dbReference type="InterPro" id="IPR029052">
    <property type="entry name" value="Metallo-depent_PP-like"/>
</dbReference>
<protein>
    <recommendedName>
        <fullName evidence="3">Capsule synthesis protein CapA domain-containing protein</fullName>
    </recommendedName>
</protein>
<name>A0A512BDK5_9BACT</name>
<keyword evidence="2" id="KW-1185">Reference proteome</keyword>
<comment type="caution">
    <text evidence="1">The sequence shown here is derived from an EMBL/GenBank/DDBJ whole genome shotgun (WGS) entry which is preliminary data.</text>
</comment>